<dbReference type="Proteomes" id="UP000694865">
    <property type="component" value="Unplaced"/>
</dbReference>
<dbReference type="SMART" id="SM00208">
    <property type="entry name" value="TNFR"/>
    <property type="match status" value="3"/>
</dbReference>
<reference evidence="4" key="1">
    <citation type="submission" date="2025-08" db="UniProtKB">
        <authorList>
            <consortium name="RefSeq"/>
        </authorList>
    </citation>
    <scope>IDENTIFICATION</scope>
    <source>
        <tissue evidence="4">Testes</tissue>
    </source>
</reference>
<feature type="disulfide bond" evidence="1">
    <location>
        <begin position="52"/>
        <end position="65"/>
    </location>
</feature>
<dbReference type="Gene3D" id="2.10.50.10">
    <property type="entry name" value="Tumor Necrosis Factor Receptor, subunit A, domain 2"/>
    <property type="match status" value="2"/>
</dbReference>
<keyword evidence="3" id="KW-1185">Reference proteome</keyword>
<dbReference type="PROSITE" id="PS50050">
    <property type="entry name" value="TNFR_NGFR_2"/>
    <property type="match status" value="2"/>
</dbReference>
<feature type="domain" description="TNFR-Cys" evidence="2">
    <location>
        <begin position="75"/>
        <end position="115"/>
    </location>
</feature>
<proteinExistence type="predicted"/>
<sequence length="181" mass="20141">MASYNKLAVDSPIKKAVAVTLVILFFVDTTAALCKTNSYAVNIKGEIQCEKCRKCPPGSYVSRVCGDYDNTECAQCDDGSYSTGWSRLGECKPCTRCPAHLATTRNCTKTQNAKCGKVCDHGYYSNILTAECEPCSWCLSTDENILQTRVPECVTQNMPRRFQCRHDNTVEGCSNLYRLEQ</sequence>
<accession>A0ABM0GKF0</accession>
<evidence type="ECO:0000259" key="2">
    <source>
        <dbReference type="PROSITE" id="PS50050"/>
    </source>
</evidence>
<evidence type="ECO:0000313" key="4">
    <source>
        <dbReference type="RefSeq" id="XP_002731828.2"/>
    </source>
</evidence>
<feature type="disulfide bond" evidence="1">
    <location>
        <begin position="76"/>
        <end position="91"/>
    </location>
</feature>
<protein>
    <submittedName>
        <fullName evidence="4">Tumor necrosis factor receptor superfamily member 6-like</fullName>
    </submittedName>
</protein>
<dbReference type="PROSITE" id="PS00652">
    <property type="entry name" value="TNFR_NGFR_1"/>
    <property type="match status" value="2"/>
</dbReference>
<dbReference type="Pfam" id="PF00020">
    <property type="entry name" value="TNFR_c6"/>
    <property type="match status" value="2"/>
</dbReference>
<feature type="disulfide bond" evidence="1">
    <location>
        <begin position="55"/>
        <end position="73"/>
    </location>
</feature>
<organism evidence="3 4">
    <name type="scientific">Saccoglossus kowalevskii</name>
    <name type="common">Acorn worm</name>
    <dbReference type="NCBI Taxonomy" id="10224"/>
    <lineage>
        <taxon>Eukaryota</taxon>
        <taxon>Metazoa</taxon>
        <taxon>Hemichordata</taxon>
        <taxon>Enteropneusta</taxon>
        <taxon>Harrimaniidae</taxon>
        <taxon>Saccoglossus</taxon>
    </lineage>
</organism>
<feature type="disulfide bond" evidence="1">
    <location>
        <begin position="97"/>
        <end position="115"/>
    </location>
</feature>
<name>A0ABM0GKF0_SACKO</name>
<feature type="domain" description="TNFR-Cys" evidence="2">
    <location>
        <begin position="33"/>
        <end position="73"/>
    </location>
</feature>
<keyword evidence="1" id="KW-1015">Disulfide bond</keyword>
<dbReference type="PANTHER" id="PTHR46605">
    <property type="entry name" value="TUMOR NECROSIS FACTOR RECEPTOR"/>
    <property type="match status" value="1"/>
</dbReference>
<dbReference type="PANTHER" id="PTHR46605:SF2">
    <property type="entry name" value="TNFR-CYS DOMAIN-CONTAINING PROTEIN"/>
    <property type="match status" value="1"/>
</dbReference>
<dbReference type="InterPro" id="IPR001368">
    <property type="entry name" value="TNFR/NGFR_Cys_rich_reg"/>
</dbReference>
<evidence type="ECO:0000256" key="1">
    <source>
        <dbReference type="PROSITE-ProRule" id="PRU00206"/>
    </source>
</evidence>
<dbReference type="RefSeq" id="XP_002731828.2">
    <property type="nucleotide sequence ID" value="XM_002731782.2"/>
</dbReference>
<dbReference type="SUPFAM" id="SSF57586">
    <property type="entry name" value="TNF receptor-like"/>
    <property type="match status" value="2"/>
</dbReference>
<feature type="repeat" description="TNFR-Cys" evidence="1">
    <location>
        <begin position="33"/>
        <end position="73"/>
    </location>
</feature>
<feature type="disulfide bond" evidence="1">
    <location>
        <begin position="94"/>
        <end position="107"/>
    </location>
</feature>
<feature type="disulfide bond" evidence="1">
    <location>
        <begin position="34"/>
        <end position="49"/>
    </location>
</feature>
<dbReference type="GeneID" id="100367807"/>
<gene>
    <name evidence="4" type="primary">LOC100367807</name>
</gene>
<dbReference type="InterPro" id="IPR052302">
    <property type="entry name" value="Neurotrophin_rcpt-DD"/>
</dbReference>
<feature type="repeat" description="TNFR-Cys" evidence="1">
    <location>
        <begin position="75"/>
        <end position="115"/>
    </location>
</feature>
<evidence type="ECO:0000313" key="3">
    <source>
        <dbReference type="Proteomes" id="UP000694865"/>
    </source>
</evidence>